<evidence type="ECO:0000313" key="1">
    <source>
        <dbReference type="EMBL" id="EUA85309.1"/>
    </source>
</evidence>
<evidence type="ECO:0000313" key="2">
    <source>
        <dbReference type="Proteomes" id="UP000020681"/>
    </source>
</evidence>
<reference evidence="1 2" key="1">
    <citation type="submission" date="2014-01" db="EMBL/GenBank/DDBJ databases">
        <authorList>
            <person name="Dobos K."/>
            <person name="Lenaerts A."/>
            <person name="Ordway D."/>
            <person name="DeGroote M.A."/>
            <person name="Parker T."/>
            <person name="Sizemore C."/>
            <person name="Tallon L.J."/>
            <person name="Sadzewicz L.K."/>
            <person name="Sengamalay N."/>
            <person name="Fraser C.M."/>
            <person name="Hine E."/>
            <person name="Shefchek K.A."/>
            <person name="Das S.P."/>
            <person name="Tettelin H."/>
        </authorList>
    </citation>
    <scope>NUCLEOTIDE SEQUENCE [LARGE SCALE GENOMIC DNA]</scope>
    <source>
        <strain evidence="1 2">Harvey</strain>
    </source>
</reference>
<dbReference type="Proteomes" id="UP000020681">
    <property type="component" value="Unassembled WGS sequence"/>
</dbReference>
<organism evidence="1 2">
    <name type="scientific">Mycobacterium ulcerans str. Harvey</name>
    <dbReference type="NCBI Taxonomy" id="1299332"/>
    <lineage>
        <taxon>Bacteria</taxon>
        <taxon>Bacillati</taxon>
        <taxon>Actinomycetota</taxon>
        <taxon>Actinomycetes</taxon>
        <taxon>Mycobacteriales</taxon>
        <taxon>Mycobacteriaceae</taxon>
        <taxon>Mycobacterium</taxon>
        <taxon>Mycobacterium ulcerans group</taxon>
    </lineage>
</organism>
<comment type="caution">
    <text evidence="1">The sequence shown here is derived from an EMBL/GenBank/DDBJ whole genome shotgun (WGS) entry which is preliminary data.</text>
</comment>
<keyword evidence="1" id="KW-0436">Ligase</keyword>
<feature type="non-terminal residue" evidence="1">
    <location>
        <position position="1"/>
    </location>
</feature>
<keyword evidence="2" id="KW-1185">Reference proteome</keyword>
<name>A0ABP3A375_MYCUL</name>
<protein>
    <submittedName>
        <fullName evidence="1">DNA ligase domain protein</fullName>
    </submittedName>
</protein>
<dbReference type="GO" id="GO:0016874">
    <property type="term" value="F:ligase activity"/>
    <property type="evidence" value="ECO:0007669"/>
    <property type="project" value="UniProtKB-KW"/>
</dbReference>
<dbReference type="EMBL" id="JAOL01000198">
    <property type="protein sequence ID" value="EUA85309.1"/>
    <property type="molecule type" value="Genomic_DNA"/>
</dbReference>
<gene>
    <name evidence="1" type="ORF">I551_8231</name>
</gene>
<proteinExistence type="predicted"/>
<sequence length="111" mass="12412">GALDSFTLRVGRPIGPMLAQSAGSITDALERHGGAQFSRQVGWRPGSDPRTVMRSRLYRSLDDVTAACRRWFRQRWRCRSATLLPTARRLPCNQTAGRIASRSPHHDLAGR</sequence>
<accession>A0ABP3A375</accession>